<dbReference type="STRING" id="84029.CROST_16750"/>
<gene>
    <name evidence="2" type="primary">cymR_1</name>
    <name evidence="2" type="ORF">CROST_019940</name>
</gene>
<dbReference type="Gene3D" id="1.10.10.10">
    <property type="entry name" value="Winged helix-like DNA-binding domain superfamily/Winged helix DNA-binding domain"/>
    <property type="match status" value="1"/>
</dbReference>
<reference evidence="2 3" key="1">
    <citation type="submission" date="2022-04" db="EMBL/GenBank/DDBJ databases">
        <title>Genome sequence of C. roseum typestrain.</title>
        <authorList>
            <person name="Poehlein A."/>
            <person name="Schoch T."/>
            <person name="Duerre P."/>
            <person name="Daniel R."/>
        </authorList>
    </citation>
    <scope>NUCLEOTIDE SEQUENCE [LARGE SCALE GENOMIC DNA]</scope>
    <source>
        <strain evidence="2 3">DSM 7320</strain>
    </source>
</reference>
<dbReference type="GO" id="GO:0005829">
    <property type="term" value="C:cytosol"/>
    <property type="evidence" value="ECO:0007669"/>
    <property type="project" value="TreeGrafter"/>
</dbReference>
<keyword evidence="1" id="KW-0238">DNA-binding</keyword>
<dbReference type="GO" id="GO:0003700">
    <property type="term" value="F:DNA-binding transcription factor activity"/>
    <property type="evidence" value="ECO:0007669"/>
    <property type="project" value="TreeGrafter"/>
</dbReference>
<dbReference type="Pfam" id="PF02082">
    <property type="entry name" value="Rrf2"/>
    <property type="match status" value="1"/>
</dbReference>
<dbReference type="PROSITE" id="PS51197">
    <property type="entry name" value="HTH_RRF2_2"/>
    <property type="match status" value="1"/>
</dbReference>
<dbReference type="EMBL" id="CP096983">
    <property type="protein sequence ID" value="URZ11277.1"/>
    <property type="molecule type" value="Genomic_DNA"/>
</dbReference>
<dbReference type="InterPro" id="IPR036388">
    <property type="entry name" value="WH-like_DNA-bd_sf"/>
</dbReference>
<accession>A0A1S8L9Q2</accession>
<sequence length="147" mass="16483">MKISTKGRYGLKAMIDLAVNSVNDIVTLKSISQRENISEGYLEQIFSSLRKKGLVKGRKGSQGGYVLGKSMKDITVADILNALEGDLSVVERDENEILKEDKLDNFIRGNVWTKINTAIEEVVVSITLEDLVINYNNVLNSSYMYYI</sequence>
<dbReference type="FunFam" id="1.10.10.10:FF:000164">
    <property type="entry name" value="Transcriptional regulator, Rrf2 family"/>
    <property type="match status" value="1"/>
</dbReference>
<dbReference type="PANTHER" id="PTHR33221">
    <property type="entry name" value="WINGED HELIX-TURN-HELIX TRANSCRIPTIONAL REGULATOR, RRF2 FAMILY"/>
    <property type="match status" value="1"/>
</dbReference>
<dbReference type="GO" id="GO:0003677">
    <property type="term" value="F:DNA binding"/>
    <property type="evidence" value="ECO:0007669"/>
    <property type="project" value="UniProtKB-KW"/>
</dbReference>
<dbReference type="RefSeq" id="WP_077834070.1">
    <property type="nucleotide sequence ID" value="NZ_CP096983.1"/>
</dbReference>
<dbReference type="InterPro" id="IPR000944">
    <property type="entry name" value="Tscrpt_reg_Rrf2"/>
</dbReference>
<evidence type="ECO:0000313" key="2">
    <source>
        <dbReference type="EMBL" id="URZ11277.1"/>
    </source>
</evidence>
<name>A0A1S8L9Q2_9CLOT</name>
<dbReference type="NCBIfam" id="TIGR00738">
    <property type="entry name" value="rrf2_super"/>
    <property type="match status" value="1"/>
</dbReference>
<protein>
    <submittedName>
        <fullName evidence="2">HTH-type transcriptional regulator CymR</fullName>
    </submittedName>
</protein>
<dbReference type="AlphaFoldDB" id="A0A1S8L9Q2"/>
<dbReference type="Proteomes" id="UP000190951">
    <property type="component" value="Chromosome"/>
</dbReference>
<dbReference type="PANTHER" id="PTHR33221:SF5">
    <property type="entry name" value="HTH-TYPE TRANSCRIPTIONAL REGULATOR ISCR"/>
    <property type="match status" value="1"/>
</dbReference>
<dbReference type="KEGG" id="crw:CROST_019940"/>
<keyword evidence="3" id="KW-1185">Reference proteome</keyword>
<evidence type="ECO:0000256" key="1">
    <source>
        <dbReference type="ARBA" id="ARBA00023125"/>
    </source>
</evidence>
<dbReference type="SUPFAM" id="SSF46785">
    <property type="entry name" value="Winged helix' DNA-binding domain"/>
    <property type="match status" value="1"/>
</dbReference>
<evidence type="ECO:0000313" key="3">
    <source>
        <dbReference type="Proteomes" id="UP000190951"/>
    </source>
</evidence>
<proteinExistence type="predicted"/>
<organism evidence="2 3">
    <name type="scientific">Clostridium felsineum</name>
    <dbReference type="NCBI Taxonomy" id="36839"/>
    <lineage>
        <taxon>Bacteria</taxon>
        <taxon>Bacillati</taxon>
        <taxon>Bacillota</taxon>
        <taxon>Clostridia</taxon>
        <taxon>Eubacteriales</taxon>
        <taxon>Clostridiaceae</taxon>
        <taxon>Clostridium</taxon>
    </lineage>
</organism>
<dbReference type="InterPro" id="IPR036390">
    <property type="entry name" value="WH_DNA-bd_sf"/>
</dbReference>